<accession>A0A182RU87</accession>
<organism evidence="2">
    <name type="scientific">Anopheles funestus</name>
    <name type="common">African malaria mosquito</name>
    <dbReference type="NCBI Taxonomy" id="62324"/>
    <lineage>
        <taxon>Eukaryota</taxon>
        <taxon>Metazoa</taxon>
        <taxon>Ecdysozoa</taxon>
        <taxon>Arthropoda</taxon>
        <taxon>Hexapoda</taxon>
        <taxon>Insecta</taxon>
        <taxon>Pterygota</taxon>
        <taxon>Neoptera</taxon>
        <taxon>Endopterygota</taxon>
        <taxon>Diptera</taxon>
        <taxon>Nematocera</taxon>
        <taxon>Culicoidea</taxon>
        <taxon>Culicidae</taxon>
        <taxon>Anophelinae</taxon>
        <taxon>Anopheles</taxon>
    </lineage>
</organism>
<proteinExistence type="predicted"/>
<evidence type="ECO:0000256" key="1">
    <source>
        <dbReference type="SAM" id="MobiDB-lite"/>
    </source>
</evidence>
<dbReference type="VEuPathDB" id="VectorBase:AFUN009840"/>
<evidence type="ECO:0000313" key="2">
    <source>
        <dbReference type="EnsemblMetazoa" id="AFUN009840-PA"/>
    </source>
</evidence>
<feature type="compositionally biased region" description="Polar residues" evidence="1">
    <location>
        <begin position="198"/>
        <end position="208"/>
    </location>
</feature>
<feature type="region of interest" description="Disordered" evidence="1">
    <location>
        <begin position="121"/>
        <end position="167"/>
    </location>
</feature>
<dbReference type="AlphaFoldDB" id="A0A182RU87"/>
<feature type="compositionally biased region" description="Polar residues" evidence="1">
    <location>
        <begin position="126"/>
        <end position="136"/>
    </location>
</feature>
<dbReference type="VEuPathDB" id="VectorBase:AFUN2_007445"/>
<sequence length="221" mass="25269">MNSLLWEFVRQLPADNKFQAVLKIAYWRILQGEKIDANESNKMCRKCHMPWTAGYFTVEVIPKCNRSSKQIEKLESRKHLTKQQQSLVKHLKTRVGRVAKYTCQICSCKTRIPLDARVKLPKSAPTPKTTPESTASDFMVKKPKREENLNAGIKIPPKPEKKKKKCKTPAVLKNTGKQFKPTDFKLIQQLLESAVSSKANTMANQKPKVNQPVGRLRLSRN</sequence>
<protein>
    <submittedName>
        <fullName evidence="2">Uncharacterized protein</fullName>
    </submittedName>
</protein>
<reference evidence="2" key="1">
    <citation type="submission" date="2020-05" db="UniProtKB">
        <authorList>
            <consortium name="EnsemblMetazoa"/>
        </authorList>
    </citation>
    <scope>IDENTIFICATION</scope>
    <source>
        <strain evidence="2">FUMOZ</strain>
    </source>
</reference>
<dbReference type="EnsemblMetazoa" id="AFUN009840-RA">
    <property type="protein sequence ID" value="AFUN009840-PA"/>
    <property type="gene ID" value="AFUN009840"/>
</dbReference>
<feature type="region of interest" description="Disordered" evidence="1">
    <location>
        <begin position="198"/>
        <end position="221"/>
    </location>
</feature>
<name>A0A182RU87_ANOFN</name>